<keyword evidence="1" id="KW-0812">Transmembrane</keyword>
<organism evidence="2">
    <name type="scientific">Phallusia mammillata</name>
    <dbReference type="NCBI Taxonomy" id="59560"/>
    <lineage>
        <taxon>Eukaryota</taxon>
        <taxon>Metazoa</taxon>
        <taxon>Chordata</taxon>
        <taxon>Tunicata</taxon>
        <taxon>Ascidiacea</taxon>
        <taxon>Phlebobranchia</taxon>
        <taxon>Ascidiidae</taxon>
        <taxon>Phallusia</taxon>
    </lineage>
</organism>
<dbReference type="AlphaFoldDB" id="A0A6F9DI11"/>
<keyword evidence="1" id="KW-1133">Transmembrane helix</keyword>
<proteinExistence type="evidence at transcript level"/>
<evidence type="ECO:0000313" key="2">
    <source>
        <dbReference type="EMBL" id="CAB3263104.1"/>
    </source>
</evidence>
<name>A0A6F9DI11_9ASCI</name>
<feature type="transmembrane region" description="Helical" evidence="1">
    <location>
        <begin position="12"/>
        <end position="31"/>
    </location>
</feature>
<feature type="transmembrane region" description="Helical" evidence="1">
    <location>
        <begin position="43"/>
        <end position="70"/>
    </location>
</feature>
<accession>A0A6F9DI11</accession>
<evidence type="ECO:0000256" key="1">
    <source>
        <dbReference type="SAM" id="Phobius"/>
    </source>
</evidence>
<gene>
    <name evidence="2" type="primary">LOC101242745</name>
</gene>
<reference evidence="2" key="1">
    <citation type="submission" date="2020-04" db="EMBL/GenBank/DDBJ databases">
        <authorList>
            <person name="Neveu A P."/>
        </authorList>
    </citation>
    <scope>NUCLEOTIDE SEQUENCE</scope>
    <source>
        <tissue evidence="2">Whole embryo</tissue>
    </source>
</reference>
<sequence length="101" mass="11501">MDPVPRIVKIGFHMYGFGSLILGLLTAVYTFQAAGCEESTTELYYWCLISSYLALICTGYFFLIIPFWLLNTVKPSSVLDWRKRAGLCYEPVACCSCIWHI</sequence>
<protein>
    <submittedName>
        <fullName evidence="2">Uncharacterized protein LOC101242745</fullName>
    </submittedName>
</protein>
<dbReference type="EMBL" id="LR787242">
    <property type="protein sequence ID" value="CAB3263104.1"/>
    <property type="molecule type" value="mRNA"/>
</dbReference>
<keyword evidence="1" id="KW-0472">Membrane</keyword>